<proteinExistence type="inferred from homology"/>
<feature type="domain" description="Calcineurin-like phosphoesterase" evidence="5">
    <location>
        <begin position="4"/>
        <end position="188"/>
    </location>
</feature>
<accession>A0ABP6ZHR9</accession>
<protein>
    <submittedName>
        <fullName evidence="6">Metallophosphoesterase</fullName>
    </submittedName>
</protein>
<comment type="similarity">
    <text evidence="4">Belongs to the cyclic nucleotide phosphodiesterase class-III family.</text>
</comment>
<dbReference type="InterPro" id="IPR029052">
    <property type="entry name" value="Metallo-depent_PP-like"/>
</dbReference>
<keyword evidence="2" id="KW-0378">Hydrolase</keyword>
<dbReference type="EMBL" id="BAABDQ010000044">
    <property type="protein sequence ID" value="GAA3608343.1"/>
    <property type="molecule type" value="Genomic_DNA"/>
</dbReference>
<dbReference type="Pfam" id="PF00149">
    <property type="entry name" value="Metallophos"/>
    <property type="match status" value="1"/>
</dbReference>
<evidence type="ECO:0000256" key="2">
    <source>
        <dbReference type="ARBA" id="ARBA00022801"/>
    </source>
</evidence>
<evidence type="ECO:0000313" key="6">
    <source>
        <dbReference type="EMBL" id="GAA3608343.1"/>
    </source>
</evidence>
<dbReference type="RefSeq" id="WP_345575180.1">
    <property type="nucleotide sequence ID" value="NZ_BAABDQ010000044.1"/>
</dbReference>
<dbReference type="PANTHER" id="PTHR42988:SF2">
    <property type="entry name" value="CYCLIC NUCLEOTIDE PHOSPHODIESTERASE CBUA0032-RELATED"/>
    <property type="match status" value="1"/>
</dbReference>
<dbReference type="PANTHER" id="PTHR42988">
    <property type="entry name" value="PHOSPHOHYDROLASE"/>
    <property type="match status" value="1"/>
</dbReference>
<dbReference type="Gene3D" id="3.60.21.10">
    <property type="match status" value="1"/>
</dbReference>
<name>A0ABP6ZHR9_9ACTN</name>
<dbReference type="Proteomes" id="UP001500630">
    <property type="component" value="Unassembled WGS sequence"/>
</dbReference>
<evidence type="ECO:0000256" key="1">
    <source>
        <dbReference type="ARBA" id="ARBA00022723"/>
    </source>
</evidence>
<evidence type="ECO:0000313" key="7">
    <source>
        <dbReference type="Proteomes" id="UP001500630"/>
    </source>
</evidence>
<reference evidence="7" key="1">
    <citation type="journal article" date="2019" name="Int. J. Syst. Evol. Microbiol.">
        <title>The Global Catalogue of Microorganisms (GCM) 10K type strain sequencing project: providing services to taxonomists for standard genome sequencing and annotation.</title>
        <authorList>
            <consortium name="The Broad Institute Genomics Platform"/>
            <consortium name="The Broad Institute Genome Sequencing Center for Infectious Disease"/>
            <person name="Wu L."/>
            <person name="Ma J."/>
        </authorList>
    </citation>
    <scope>NUCLEOTIDE SEQUENCE [LARGE SCALE GENOMIC DNA]</scope>
    <source>
        <strain evidence="7">JCM 17326</strain>
    </source>
</reference>
<keyword evidence="3" id="KW-0408">Iron</keyword>
<gene>
    <name evidence="6" type="ORF">GCM10022419_111580</name>
</gene>
<evidence type="ECO:0000259" key="5">
    <source>
        <dbReference type="Pfam" id="PF00149"/>
    </source>
</evidence>
<keyword evidence="7" id="KW-1185">Reference proteome</keyword>
<keyword evidence="1" id="KW-0479">Metal-binding</keyword>
<sequence length="248" mass="26829">MVLLAHISDLHVGSSDQSADRVRAIVSYLLGLARPVDAVVVTGDLAAKGTDEEYETLRYLLGPLKSLILCPGNHDHRSTLRNAMGFVSPDNDGPFNQWHRLDGAVVITCDSTIPGRDEGEMSSDTLTWLDATLDAARDVPALVCMHHPPTPLHIPSFDVLGLRNPDALATVVQRHDNVVGILCGHAHSASAARFHGIPVLVAPGVESTAILPWESHYDRMKDEKAPPGIAFHVLRDGKLATHFRVITS</sequence>
<evidence type="ECO:0000256" key="4">
    <source>
        <dbReference type="ARBA" id="ARBA00025742"/>
    </source>
</evidence>
<comment type="caution">
    <text evidence="6">The sequence shown here is derived from an EMBL/GenBank/DDBJ whole genome shotgun (WGS) entry which is preliminary data.</text>
</comment>
<dbReference type="SUPFAM" id="SSF56300">
    <property type="entry name" value="Metallo-dependent phosphatases"/>
    <property type="match status" value="1"/>
</dbReference>
<organism evidence="6 7">
    <name type="scientific">Nonomuraea rosea</name>
    <dbReference type="NCBI Taxonomy" id="638574"/>
    <lineage>
        <taxon>Bacteria</taxon>
        <taxon>Bacillati</taxon>
        <taxon>Actinomycetota</taxon>
        <taxon>Actinomycetes</taxon>
        <taxon>Streptosporangiales</taxon>
        <taxon>Streptosporangiaceae</taxon>
        <taxon>Nonomuraea</taxon>
    </lineage>
</organism>
<dbReference type="InterPro" id="IPR050884">
    <property type="entry name" value="CNP_phosphodiesterase-III"/>
</dbReference>
<dbReference type="InterPro" id="IPR004843">
    <property type="entry name" value="Calcineurin-like_PHP"/>
</dbReference>
<evidence type="ECO:0000256" key="3">
    <source>
        <dbReference type="ARBA" id="ARBA00023004"/>
    </source>
</evidence>